<feature type="region of interest" description="Disordered" evidence="16">
    <location>
        <begin position="613"/>
        <end position="632"/>
    </location>
</feature>
<keyword evidence="17" id="KW-1133">Transmembrane helix</keyword>
<keyword evidence="6" id="KW-0004">4Fe-4S</keyword>
<evidence type="ECO:0000256" key="11">
    <source>
        <dbReference type="ARBA" id="ARBA00023004"/>
    </source>
</evidence>
<keyword evidence="17" id="KW-0812">Transmembrane</keyword>
<sequence length="668" mass="73509">MEDIEDLILSDEYFDLYSRVPREGVMPRVRKRNKIANTELAQQLRNGLCPPEFNKTSDSCCNSSLNPDAVSCDDANCCQVKPGKSASNSCQDNSAEKDNKCPDNKTIQNNSDCCSGSGSSCCKTVSQNGLIAKESNESVLANGFVSAASEALSKEETNGSSISNIPGLARIFVRTWGCAHNSSDSEYMAGQLAAYGYDIVDSSESADLWLLNSCTVKSPAEHHLRNEIKAALGLGKKVVVAGCVSEGAPKSEFLAGLSIVGVQQIDRVVEVVEETLRGNSVRMLGTKKLGKKKLGGASLQLPKIRRNPLIEILSINTGCLNQCTYCKTKHARGQLASYPIDELVARAEQSFKEGVVEIWLTSEDTGAYGRDIGVTLPELLQKLVQVIPEGCKLRLGMTNPPYILDHLTEMGRILQHPRVYKFLHVPVQSGSTNVLYDMKREYTREEFCTVVDTLRDSVPGITIATDIICGYPTETEEDFQETMSLCRHYLFPSLFINQYFPRPGTPAAALTKIHPKQVKRRTKELSDLFQSYRPYDHKLGEVQSILVTEESHDKLHWVGHNQYYDQVLVPKEQDYLGKTLQVVISETGKHHLKGRVLDPAAIVSPALATPLPQGAVSGNTSPSKASSPEVARRGGLVRQENLILMSFVMLITAALARLAWLCWRMAGF</sequence>
<evidence type="ECO:0000256" key="6">
    <source>
        <dbReference type="ARBA" id="ARBA00022485"/>
    </source>
</evidence>
<evidence type="ECO:0000256" key="9">
    <source>
        <dbReference type="ARBA" id="ARBA00022694"/>
    </source>
</evidence>
<dbReference type="EMBL" id="IACF01002257">
    <property type="protein sequence ID" value="LAB67918.1"/>
    <property type="molecule type" value="mRNA"/>
</dbReference>
<dbReference type="PROSITE" id="PS01278">
    <property type="entry name" value="MTTASE_RADICAL"/>
    <property type="match status" value="1"/>
</dbReference>
<evidence type="ECO:0000256" key="12">
    <source>
        <dbReference type="ARBA" id="ARBA00023014"/>
    </source>
</evidence>
<evidence type="ECO:0000313" key="22">
    <source>
        <dbReference type="EMBL" id="LAC21679.1"/>
    </source>
</evidence>
<feature type="domain" description="TRAM" evidence="18">
    <location>
        <begin position="536"/>
        <end position="598"/>
    </location>
</feature>
<feature type="compositionally biased region" description="Polar residues" evidence="16">
    <location>
        <begin position="616"/>
        <end position="626"/>
    </location>
</feature>
<dbReference type="GO" id="GO:0005783">
    <property type="term" value="C:endoplasmic reticulum"/>
    <property type="evidence" value="ECO:0007669"/>
    <property type="project" value="TreeGrafter"/>
</dbReference>
<dbReference type="GO" id="GO:0051539">
    <property type="term" value="F:4 iron, 4 sulfur cluster binding"/>
    <property type="evidence" value="ECO:0007669"/>
    <property type="project" value="UniProtKB-KW"/>
</dbReference>
<comment type="cofactor">
    <cofactor evidence="1">
        <name>[4Fe-4S] cluster</name>
        <dbReference type="ChEBI" id="CHEBI:49883"/>
    </cofactor>
</comment>
<dbReference type="NCBIfam" id="TIGR01578">
    <property type="entry name" value="MiaB-like-B"/>
    <property type="match status" value="1"/>
</dbReference>
<feature type="transmembrane region" description="Helical" evidence="17">
    <location>
        <begin position="642"/>
        <end position="663"/>
    </location>
</feature>
<dbReference type="InterPro" id="IPR005839">
    <property type="entry name" value="Methylthiotransferase"/>
</dbReference>
<dbReference type="InterPro" id="IPR023404">
    <property type="entry name" value="rSAM_horseshoe"/>
</dbReference>
<comment type="catalytic activity">
    <reaction evidence="14">
        <text>N(6)-L-threonylcarbamoyladenosine(37) in tRNA + (sulfur carrier)-SH + AH2 + 2 S-adenosyl-L-methionine = 2-methylsulfanyl-N(6)-L-threonylcarbamoyladenosine(37) in tRNA + (sulfur carrier)-H + 5'-deoxyadenosine + L-methionine + A + S-adenosyl-L-homocysteine + 2 H(+)</text>
        <dbReference type="Rhea" id="RHEA:37075"/>
        <dbReference type="Rhea" id="RHEA-COMP:10163"/>
        <dbReference type="Rhea" id="RHEA-COMP:11092"/>
        <dbReference type="Rhea" id="RHEA-COMP:14737"/>
        <dbReference type="Rhea" id="RHEA-COMP:14739"/>
        <dbReference type="ChEBI" id="CHEBI:13193"/>
        <dbReference type="ChEBI" id="CHEBI:15378"/>
        <dbReference type="ChEBI" id="CHEBI:17319"/>
        <dbReference type="ChEBI" id="CHEBI:17499"/>
        <dbReference type="ChEBI" id="CHEBI:29917"/>
        <dbReference type="ChEBI" id="CHEBI:57844"/>
        <dbReference type="ChEBI" id="CHEBI:57856"/>
        <dbReference type="ChEBI" id="CHEBI:59789"/>
        <dbReference type="ChEBI" id="CHEBI:64428"/>
        <dbReference type="ChEBI" id="CHEBI:74418"/>
        <dbReference type="ChEBI" id="CHEBI:74420"/>
        <dbReference type="EC" id="2.8.4.5"/>
    </reaction>
</comment>
<dbReference type="Gene3D" id="3.40.50.12160">
    <property type="entry name" value="Methylthiotransferase, N-terminal domain"/>
    <property type="match status" value="1"/>
</dbReference>
<dbReference type="InterPro" id="IPR038135">
    <property type="entry name" value="Methylthiotransferase_N_sf"/>
</dbReference>
<dbReference type="InterPro" id="IPR013848">
    <property type="entry name" value="Methylthiotransferase_N"/>
</dbReference>
<dbReference type="InterPro" id="IPR020612">
    <property type="entry name" value="Methylthiotransferase_CS"/>
</dbReference>
<dbReference type="PANTHER" id="PTHR11918">
    <property type="entry name" value="RADICAL SAM PROTEINS"/>
    <property type="match status" value="1"/>
</dbReference>
<evidence type="ECO:0000256" key="14">
    <source>
        <dbReference type="ARBA" id="ARBA00051661"/>
    </source>
</evidence>
<dbReference type="PANTHER" id="PTHR11918:SF45">
    <property type="entry name" value="THREONYLCARBAMOYLADENOSINE TRNA METHYLTHIOTRANSFERASE"/>
    <property type="match status" value="1"/>
</dbReference>
<dbReference type="Pfam" id="PF00919">
    <property type="entry name" value="UPF0004"/>
    <property type="match status" value="1"/>
</dbReference>
<evidence type="ECO:0000256" key="13">
    <source>
        <dbReference type="ARBA" id="ARBA00031213"/>
    </source>
</evidence>
<dbReference type="EMBL" id="IACT01002396">
    <property type="protein sequence ID" value="LAC21679.1"/>
    <property type="molecule type" value="mRNA"/>
</dbReference>
<feature type="domain" description="MTTase N-terminal" evidence="19">
    <location>
        <begin position="169"/>
        <end position="277"/>
    </location>
</feature>
<keyword evidence="8" id="KW-0949">S-adenosyl-L-methionine</keyword>
<name>A0A2P2I1K8_9CRUS</name>
<evidence type="ECO:0000256" key="2">
    <source>
        <dbReference type="ARBA" id="ARBA00002399"/>
    </source>
</evidence>
<reference evidence="21" key="2">
    <citation type="journal article" date="2018" name="Biosci. Biotechnol. Biochem.">
        <title>Polysaccharide hydrolase of the hadal zone amphipods Hirondellea gigas.</title>
        <authorList>
            <person name="Kobayashi H."/>
            <person name="Nagahama T."/>
            <person name="Arai W."/>
            <person name="Sasagawa Y."/>
            <person name="Umeda M."/>
            <person name="Hayashi T."/>
            <person name="Nikaido I."/>
            <person name="Watanabe H."/>
            <person name="Oguri K."/>
            <person name="Kitazato H."/>
            <person name="Fujioka K."/>
            <person name="Kido Y."/>
            <person name="Takami H."/>
        </authorList>
    </citation>
    <scope>NUCLEOTIDE SEQUENCE</scope>
    <source>
        <tissue evidence="21">Whole body</tissue>
    </source>
</reference>
<dbReference type="SFLD" id="SFLDS00029">
    <property type="entry name" value="Radical_SAM"/>
    <property type="match status" value="1"/>
</dbReference>
<evidence type="ECO:0000259" key="18">
    <source>
        <dbReference type="PROSITE" id="PS50926"/>
    </source>
</evidence>
<dbReference type="InterPro" id="IPR006638">
    <property type="entry name" value="Elp3/MiaA/NifB-like_rSAM"/>
</dbReference>
<dbReference type="InterPro" id="IPR058240">
    <property type="entry name" value="rSAM_sf"/>
</dbReference>
<evidence type="ECO:0000256" key="7">
    <source>
        <dbReference type="ARBA" id="ARBA00022679"/>
    </source>
</evidence>
<keyword evidence="11" id="KW-0408">Iron</keyword>
<keyword evidence="12" id="KW-0411">Iron-sulfur</keyword>
<dbReference type="SMART" id="SM00729">
    <property type="entry name" value="Elp3"/>
    <property type="match status" value="1"/>
</dbReference>
<dbReference type="EC" id="2.8.4.5" evidence="4"/>
<dbReference type="SFLD" id="SFLDG01082">
    <property type="entry name" value="B12-binding_domain_containing"/>
    <property type="match status" value="1"/>
</dbReference>
<dbReference type="GO" id="GO:0035598">
    <property type="term" value="F:tRNA (N(6)-L-threonylcarbamoyladenosine(37)-C(2))-methylthiotransferase activity"/>
    <property type="evidence" value="ECO:0007669"/>
    <property type="project" value="UniProtKB-EC"/>
</dbReference>
<dbReference type="Pfam" id="PF04055">
    <property type="entry name" value="Radical_SAM"/>
    <property type="match status" value="1"/>
</dbReference>
<evidence type="ECO:0000256" key="3">
    <source>
        <dbReference type="ARBA" id="ARBA00008616"/>
    </source>
</evidence>
<feature type="domain" description="Radical SAM core" evidence="20">
    <location>
        <begin position="305"/>
        <end position="536"/>
    </location>
</feature>
<evidence type="ECO:0000313" key="21">
    <source>
        <dbReference type="EMBL" id="LAB67918.1"/>
    </source>
</evidence>
<evidence type="ECO:0000259" key="20">
    <source>
        <dbReference type="PROSITE" id="PS51918"/>
    </source>
</evidence>
<dbReference type="PROSITE" id="PS51449">
    <property type="entry name" value="MTTASE_N"/>
    <property type="match status" value="1"/>
</dbReference>
<organism evidence="21">
    <name type="scientific">Hirondellea gigas</name>
    <dbReference type="NCBI Taxonomy" id="1518452"/>
    <lineage>
        <taxon>Eukaryota</taxon>
        <taxon>Metazoa</taxon>
        <taxon>Ecdysozoa</taxon>
        <taxon>Arthropoda</taxon>
        <taxon>Crustacea</taxon>
        <taxon>Multicrustacea</taxon>
        <taxon>Malacostraca</taxon>
        <taxon>Eumalacostraca</taxon>
        <taxon>Peracarida</taxon>
        <taxon>Amphipoda</taxon>
        <taxon>Amphilochidea</taxon>
        <taxon>Lysianassida</taxon>
        <taxon>Lysianassidira</taxon>
        <taxon>Lysianassoidea</taxon>
        <taxon>Lysianassidae</taxon>
        <taxon>Hirondellea</taxon>
    </lineage>
</organism>
<evidence type="ECO:0000256" key="10">
    <source>
        <dbReference type="ARBA" id="ARBA00022723"/>
    </source>
</evidence>
<evidence type="ECO:0000256" key="1">
    <source>
        <dbReference type="ARBA" id="ARBA00001966"/>
    </source>
</evidence>
<dbReference type="InterPro" id="IPR007197">
    <property type="entry name" value="rSAM"/>
</dbReference>
<comment type="function">
    <text evidence="2">Catalyzes the methylthiolation of N6-threonylcarbamoyladenosine (t(6)A), leading to the formation of 2-methylthio-N6-threonylcarbamoyladenosine (ms(2)t(6)A) at position 37 in tRNAs that read codons beginning with adenine.</text>
</comment>
<evidence type="ECO:0000256" key="4">
    <source>
        <dbReference type="ARBA" id="ARBA00013273"/>
    </source>
</evidence>
<dbReference type="Gene3D" id="3.80.30.20">
    <property type="entry name" value="tm_1862 like domain"/>
    <property type="match status" value="1"/>
</dbReference>
<evidence type="ECO:0000256" key="8">
    <source>
        <dbReference type="ARBA" id="ARBA00022691"/>
    </source>
</evidence>
<dbReference type="FunFam" id="3.80.30.20:FF:000002">
    <property type="entry name" value="threonylcarbamoyladenosine tRNA methylthiotransferase isoform X2"/>
    <property type="match status" value="1"/>
</dbReference>
<evidence type="ECO:0000256" key="15">
    <source>
        <dbReference type="ARBA" id="ARBA00076644"/>
    </source>
</evidence>
<dbReference type="NCBIfam" id="TIGR00089">
    <property type="entry name" value="MiaB/RimO family radical SAM methylthiotransferase"/>
    <property type="match status" value="1"/>
</dbReference>
<evidence type="ECO:0000256" key="16">
    <source>
        <dbReference type="SAM" id="MobiDB-lite"/>
    </source>
</evidence>
<keyword evidence="9" id="KW-0819">tRNA processing</keyword>
<dbReference type="AlphaFoldDB" id="A0A2P2I1K8"/>
<evidence type="ECO:0000256" key="17">
    <source>
        <dbReference type="SAM" id="Phobius"/>
    </source>
</evidence>
<reference evidence="22" key="1">
    <citation type="submission" date="2017-11" db="EMBL/GenBank/DDBJ databases">
        <title>The sensing device of the deep-sea amphipod.</title>
        <authorList>
            <person name="Kobayashi H."/>
            <person name="Nagahama T."/>
            <person name="Arai W."/>
            <person name="Sasagawa Y."/>
            <person name="Umeda M."/>
            <person name="Hayashi T."/>
            <person name="Nikaido I."/>
            <person name="Watanabe H."/>
            <person name="Oguri K."/>
            <person name="Kitazato H."/>
            <person name="Fujioka K."/>
            <person name="Kido Y."/>
            <person name="Takami H."/>
        </authorList>
    </citation>
    <scope>NUCLEOTIDE SEQUENCE</scope>
    <source>
        <tissue evidence="22">Whole body</tissue>
    </source>
</reference>
<keyword evidence="10" id="KW-0479">Metal-binding</keyword>
<evidence type="ECO:0000259" key="19">
    <source>
        <dbReference type="PROSITE" id="PS51449"/>
    </source>
</evidence>
<dbReference type="PROSITE" id="PS51918">
    <property type="entry name" value="RADICAL_SAM"/>
    <property type="match status" value="1"/>
</dbReference>
<dbReference type="CDD" id="cd01335">
    <property type="entry name" value="Radical_SAM"/>
    <property type="match status" value="1"/>
</dbReference>
<keyword evidence="7 21" id="KW-0808">Transferase</keyword>
<protein>
    <recommendedName>
        <fullName evidence="5">Threonylcarbamoyladenosine tRNA methylthiotransferase</fullName>
        <ecNumber evidence="4">2.8.4.5</ecNumber>
    </recommendedName>
    <alternativeName>
        <fullName evidence="15">CDKAL1-like protein</fullName>
    </alternativeName>
    <alternativeName>
        <fullName evidence="13">tRNA-t(6)A37 methylthiotransferase</fullName>
    </alternativeName>
</protein>
<dbReference type="PROSITE" id="PS50926">
    <property type="entry name" value="TRAM"/>
    <property type="match status" value="1"/>
</dbReference>
<dbReference type="InterPro" id="IPR006466">
    <property type="entry name" value="MiaB-like_arc_euk"/>
</dbReference>
<evidence type="ECO:0000256" key="5">
    <source>
        <dbReference type="ARBA" id="ARBA00018810"/>
    </source>
</evidence>
<accession>A0A2P2I1K8</accession>
<keyword evidence="17" id="KW-0472">Membrane</keyword>
<dbReference type="InterPro" id="IPR002792">
    <property type="entry name" value="TRAM_dom"/>
</dbReference>
<proteinExistence type="evidence at transcript level"/>
<dbReference type="FunFam" id="3.40.50.12160:FF:000009">
    <property type="entry name" value="threonylcarbamoyladenosine tRNA methylthiotransferase"/>
    <property type="match status" value="1"/>
</dbReference>
<dbReference type="GO" id="GO:0046872">
    <property type="term" value="F:metal ion binding"/>
    <property type="evidence" value="ECO:0007669"/>
    <property type="project" value="UniProtKB-KW"/>
</dbReference>
<comment type="similarity">
    <text evidence="3">Belongs to the methylthiotransferase family. CDKAL1 subfamily.</text>
</comment>
<dbReference type="Pfam" id="PF01938">
    <property type="entry name" value="TRAM"/>
    <property type="match status" value="1"/>
</dbReference>
<dbReference type="SUPFAM" id="SSF102114">
    <property type="entry name" value="Radical SAM enzymes"/>
    <property type="match status" value="1"/>
</dbReference>